<dbReference type="OrthoDB" id="5242917at2"/>
<evidence type="ECO:0000256" key="2">
    <source>
        <dbReference type="ARBA" id="ARBA00022448"/>
    </source>
</evidence>
<keyword evidence="8" id="KW-1003">Cell membrane</keyword>
<comment type="function">
    <text evidence="8">This protein is part of the stalk that links CF(0) to CF(1). It either transmits conformational changes from CF(0) to CF(1) or is implicated in proton conduction.</text>
</comment>
<dbReference type="InterPro" id="IPR000711">
    <property type="entry name" value="ATPase_OSCP/dsu"/>
</dbReference>
<dbReference type="Proteomes" id="UP000433493">
    <property type="component" value="Unassembled WGS sequence"/>
</dbReference>
<sequence length="263" mass="28191">MRSATQHALAAVKREIDTVTQIDADSVRGLFGVVDTLAESKPLASALVERGATPESKRTLVERVFGSQPGGAAVRILATVAAQKWDSAEELIQVTQEAAIRALAQATGNHEQLGTELDAFLDTVLSNGDLELSLGTRLQAADTKVALVNRLFGQRLSVDTMRLLASLFTHSGGRRTRRLVSWARQIVADQANRSVAVVTVARALGDQQLARLKAGLTARFGREVAVNQIIDPAVIGGMRIEFGDVVIDDTAAARLHDLRLQLA</sequence>
<evidence type="ECO:0000256" key="5">
    <source>
        <dbReference type="ARBA" id="ARBA00023136"/>
    </source>
</evidence>
<keyword evidence="7 8" id="KW-0066">ATP synthesis</keyword>
<dbReference type="EMBL" id="WBKB01000003">
    <property type="protein sequence ID" value="KAB1643583.1"/>
    <property type="molecule type" value="Genomic_DNA"/>
</dbReference>
<accession>A0A7J5BBR0</accession>
<evidence type="ECO:0000256" key="1">
    <source>
        <dbReference type="ARBA" id="ARBA00004370"/>
    </source>
</evidence>
<dbReference type="GO" id="GO:0045259">
    <property type="term" value="C:proton-transporting ATP synthase complex"/>
    <property type="evidence" value="ECO:0007669"/>
    <property type="project" value="UniProtKB-KW"/>
</dbReference>
<organism evidence="9 10">
    <name type="scientific">Gulosibacter chungangensis</name>
    <dbReference type="NCBI Taxonomy" id="979746"/>
    <lineage>
        <taxon>Bacteria</taxon>
        <taxon>Bacillati</taxon>
        <taxon>Actinomycetota</taxon>
        <taxon>Actinomycetes</taxon>
        <taxon>Micrococcales</taxon>
        <taxon>Microbacteriaceae</taxon>
        <taxon>Gulosibacter</taxon>
    </lineage>
</organism>
<dbReference type="PANTHER" id="PTHR11910">
    <property type="entry name" value="ATP SYNTHASE DELTA CHAIN"/>
    <property type="match status" value="1"/>
</dbReference>
<dbReference type="InterPro" id="IPR020781">
    <property type="entry name" value="ATPase_OSCP/d_CS"/>
</dbReference>
<keyword evidence="3 8" id="KW-0375">Hydrogen ion transport</keyword>
<protein>
    <recommendedName>
        <fullName evidence="8">ATP synthase subunit delta</fullName>
    </recommendedName>
    <alternativeName>
        <fullName evidence="8">ATP synthase F(1) sector subunit delta</fullName>
    </alternativeName>
    <alternativeName>
        <fullName evidence="8">F-type ATPase subunit delta</fullName>
        <shortName evidence="8">F-ATPase subunit delta</shortName>
    </alternativeName>
</protein>
<keyword evidence="4 8" id="KW-0406">Ion transport</keyword>
<reference evidence="9 10" key="1">
    <citation type="submission" date="2019-09" db="EMBL/GenBank/DDBJ databases">
        <title>Phylogeny of genus Pseudoclavibacter and closely related genus.</title>
        <authorList>
            <person name="Li Y."/>
        </authorList>
    </citation>
    <scope>NUCLEOTIDE SEQUENCE [LARGE SCALE GENOMIC DNA]</scope>
    <source>
        <strain evidence="9 10">KCTC 13959</strain>
    </source>
</reference>
<keyword evidence="6 8" id="KW-0139">CF(1)</keyword>
<evidence type="ECO:0000256" key="8">
    <source>
        <dbReference type="HAMAP-Rule" id="MF_01416"/>
    </source>
</evidence>
<keyword evidence="2 8" id="KW-0813">Transport</keyword>
<comment type="function">
    <text evidence="8">F(1)F(0) ATP synthase produces ATP from ADP in the presence of a proton or sodium gradient. F-type ATPases consist of two structural domains, F(1) containing the extramembraneous catalytic core and F(0) containing the membrane proton channel, linked together by a central stalk and a peripheral stalk. During catalysis, ATP synthesis in the catalytic domain of F(1) is coupled via a rotary mechanism of the central stalk subunits to proton translocation.</text>
</comment>
<gene>
    <name evidence="8" type="primary">atpH</name>
    <name evidence="9" type="ORF">F8O05_06815</name>
</gene>
<comment type="subcellular location">
    <subcellularLocation>
        <location evidence="8">Cell membrane</location>
        <topology evidence="8">Peripheral membrane protein</topology>
    </subcellularLocation>
    <subcellularLocation>
        <location evidence="1">Membrane</location>
    </subcellularLocation>
</comment>
<evidence type="ECO:0000256" key="6">
    <source>
        <dbReference type="ARBA" id="ARBA00023196"/>
    </source>
</evidence>
<dbReference type="HAMAP" id="MF_01416">
    <property type="entry name" value="ATP_synth_delta_bact"/>
    <property type="match status" value="1"/>
</dbReference>
<keyword evidence="5 8" id="KW-0472">Membrane</keyword>
<evidence type="ECO:0000313" key="9">
    <source>
        <dbReference type="EMBL" id="KAB1643583.1"/>
    </source>
</evidence>
<comment type="similarity">
    <text evidence="8">Belongs to the ATPase delta chain family.</text>
</comment>
<evidence type="ECO:0000256" key="4">
    <source>
        <dbReference type="ARBA" id="ARBA00023065"/>
    </source>
</evidence>
<evidence type="ECO:0000313" key="10">
    <source>
        <dbReference type="Proteomes" id="UP000433493"/>
    </source>
</evidence>
<dbReference type="AlphaFoldDB" id="A0A7J5BBR0"/>
<evidence type="ECO:0000256" key="7">
    <source>
        <dbReference type="ARBA" id="ARBA00023310"/>
    </source>
</evidence>
<name>A0A7J5BBR0_9MICO</name>
<dbReference type="RefSeq" id="WP_158051998.1">
    <property type="nucleotide sequence ID" value="NZ_WBKB01000003.1"/>
</dbReference>
<dbReference type="PRINTS" id="PR00125">
    <property type="entry name" value="ATPASEDELTA"/>
</dbReference>
<keyword evidence="10" id="KW-1185">Reference proteome</keyword>
<dbReference type="GO" id="GO:0005886">
    <property type="term" value="C:plasma membrane"/>
    <property type="evidence" value="ECO:0007669"/>
    <property type="project" value="UniProtKB-SubCell"/>
</dbReference>
<dbReference type="Pfam" id="PF00213">
    <property type="entry name" value="OSCP"/>
    <property type="match status" value="1"/>
</dbReference>
<comment type="caution">
    <text evidence="9">The sequence shown here is derived from an EMBL/GenBank/DDBJ whole genome shotgun (WGS) entry which is preliminary data.</text>
</comment>
<dbReference type="PROSITE" id="PS00389">
    <property type="entry name" value="ATPASE_DELTA"/>
    <property type="match status" value="1"/>
</dbReference>
<evidence type="ECO:0000256" key="3">
    <source>
        <dbReference type="ARBA" id="ARBA00022781"/>
    </source>
</evidence>
<dbReference type="GO" id="GO:0046933">
    <property type="term" value="F:proton-transporting ATP synthase activity, rotational mechanism"/>
    <property type="evidence" value="ECO:0007669"/>
    <property type="project" value="UniProtKB-UniRule"/>
</dbReference>
<proteinExistence type="inferred from homology"/>